<evidence type="ECO:0000256" key="1">
    <source>
        <dbReference type="SAM" id="MobiDB-lite"/>
    </source>
</evidence>
<sequence length="174" mass="20444">MKIKQEEIEQKLQKKKKVKIEKSIFDDDSSSSSDDEDDKIKEEEEQKQEKMQIEDIKGEKQKFIEVYYQENKISIGYYENTSKEEICETIKGVFGIDPAVSSLQMQFQDENGIIVFSPKNVPDKKKMFLVIFGEIKKKAENQKIVEENIKLVQKIKSQGETKVMYVKFQVKEEQ</sequence>
<comment type="caution">
    <text evidence="2">The sequence shown here is derived from an EMBL/GenBank/DDBJ whole genome shotgun (WGS) entry which is preliminary data.</text>
</comment>
<dbReference type="InParanoid" id="A0A0V0QE46"/>
<gene>
    <name evidence="2" type="ORF">PPERSA_03605</name>
</gene>
<dbReference type="AlphaFoldDB" id="A0A0V0QE46"/>
<protein>
    <submittedName>
        <fullName evidence="2">Uncharacterized protein</fullName>
    </submittedName>
</protein>
<feature type="compositionally biased region" description="Acidic residues" evidence="1">
    <location>
        <begin position="26"/>
        <end position="37"/>
    </location>
</feature>
<evidence type="ECO:0000313" key="3">
    <source>
        <dbReference type="Proteomes" id="UP000054937"/>
    </source>
</evidence>
<evidence type="ECO:0000313" key="2">
    <source>
        <dbReference type="EMBL" id="KRX00384.1"/>
    </source>
</evidence>
<keyword evidence="3" id="KW-1185">Reference proteome</keyword>
<dbReference type="Proteomes" id="UP000054937">
    <property type="component" value="Unassembled WGS sequence"/>
</dbReference>
<accession>A0A0V0QE46</accession>
<reference evidence="2 3" key="1">
    <citation type="journal article" date="2015" name="Sci. Rep.">
        <title>Genome of the facultative scuticociliatosis pathogen Pseudocohnilembus persalinus provides insight into its virulence through horizontal gene transfer.</title>
        <authorList>
            <person name="Xiong J."/>
            <person name="Wang G."/>
            <person name="Cheng J."/>
            <person name="Tian M."/>
            <person name="Pan X."/>
            <person name="Warren A."/>
            <person name="Jiang C."/>
            <person name="Yuan D."/>
            <person name="Miao W."/>
        </authorList>
    </citation>
    <scope>NUCLEOTIDE SEQUENCE [LARGE SCALE GENOMIC DNA]</scope>
    <source>
        <strain evidence="2">36N120E</strain>
    </source>
</reference>
<feature type="compositionally biased region" description="Basic and acidic residues" evidence="1">
    <location>
        <begin position="38"/>
        <end position="53"/>
    </location>
</feature>
<feature type="region of interest" description="Disordered" evidence="1">
    <location>
        <begin position="13"/>
        <end position="53"/>
    </location>
</feature>
<dbReference type="EMBL" id="LDAU01000192">
    <property type="protein sequence ID" value="KRX00384.1"/>
    <property type="molecule type" value="Genomic_DNA"/>
</dbReference>
<proteinExistence type="predicted"/>
<organism evidence="2 3">
    <name type="scientific">Pseudocohnilembus persalinus</name>
    <name type="common">Ciliate</name>
    <dbReference type="NCBI Taxonomy" id="266149"/>
    <lineage>
        <taxon>Eukaryota</taxon>
        <taxon>Sar</taxon>
        <taxon>Alveolata</taxon>
        <taxon>Ciliophora</taxon>
        <taxon>Intramacronucleata</taxon>
        <taxon>Oligohymenophorea</taxon>
        <taxon>Scuticociliatia</taxon>
        <taxon>Philasterida</taxon>
        <taxon>Pseudocohnilembidae</taxon>
        <taxon>Pseudocohnilembus</taxon>
    </lineage>
</organism>
<name>A0A0V0QE46_PSEPJ</name>